<comment type="caution">
    <text evidence="3">The sequence shown here is derived from an EMBL/GenBank/DDBJ whole genome shotgun (WGS) entry which is preliminary data.</text>
</comment>
<keyword evidence="1 3" id="KW-0378">Hydrolase</keyword>
<name>A0A2T0B6P9_9CLOT</name>
<feature type="domain" description="Beta-lactamase-related" evidence="2">
    <location>
        <begin position="10"/>
        <end position="333"/>
    </location>
</feature>
<dbReference type="PANTHER" id="PTHR43283:SF11">
    <property type="entry name" value="BETA-LACTAMASE-RELATED DOMAIN-CONTAINING PROTEIN"/>
    <property type="match status" value="1"/>
</dbReference>
<evidence type="ECO:0000256" key="1">
    <source>
        <dbReference type="ARBA" id="ARBA00022801"/>
    </source>
</evidence>
<dbReference type="RefSeq" id="WP_106062913.1">
    <property type="nucleotide sequence ID" value="NZ_PVXO01000023.1"/>
</dbReference>
<reference evidence="3 4" key="1">
    <citation type="submission" date="2018-03" db="EMBL/GenBank/DDBJ databases">
        <title>Genome sequence of Clostridium liquoris DSM 100320.</title>
        <authorList>
            <person name="Poehlein A."/>
            <person name="Daniel R."/>
        </authorList>
    </citation>
    <scope>NUCLEOTIDE SEQUENCE [LARGE SCALE GENOMIC DNA]</scope>
    <source>
        <strain evidence="3 4">DSM 100320</strain>
    </source>
</reference>
<dbReference type="Pfam" id="PF00144">
    <property type="entry name" value="Beta-lactamase"/>
    <property type="match status" value="1"/>
</dbReference>
<dbReference type="EC" id="3.1.1.-" evidence="3"/>
<dbReference type="Proteomes" id="UP000239706">
    <property type="component" value="Unassembled WGS sequence"/>
</dbReference>
<evidence type="ECO:0000313" key="4">
    <source>
        <dbReference type="Proteomes" id="UP000239706"/>
    </source>
</evidence>
<sequence>MKSILSNASKLLDKGVEEGVFPGAIALVGNKDKIIFKHACGCRQLYPDKKSMNMDTMFDLASLTKVVATTPLVMLLIESGGISLYDEIGYYLPQFKCYEDLRIINLLTHTSGFKDFFPLYKLCKGLEDSLDFISKSKLQCKVGEKVIYSDNNFIILRSVIEKVLGEPFEDSCYKYIFKPLGMVHTCFNPKDKDNIAATELDNSTGVYLKGVVHDENARFFNGVSGHAGLFSTAVDLSKYCSIYLINDKKLLSESSINCINHNYTKSLGESRGLGFCVKCYGENSSGGELITSGAFGHTGFTGTSIWIDKTLGIYIILLTNRVHPSRDNTKIIRFRRVFHNSVISSLNKGE</sequence>
<dbReference type="InterPro" id="IPR050789">
    <property type="entry name" value="Diverse_Enzym_Activities"/>
</dbReference>
<dbReference type="InterPro" id="IPR012338">
    <property type="entry name" value="Beta-lactam/transpept-like"/>
</dbReference>
<protein>
    <submittedName>
        <fullName evidence="3">Esterase EstB</fullName>
        <ecNumber evidence="3">3.1.1.-</ecNumber>
    </submittedName>
</protein>
<dbReference type="Gene3D" id="3.40.710.10">
    <property type="entry name" value="DD-peptidase/beta-lactamase superfamily"/>
    <property type="match status" value="1"/>
</dbReference>
<dbReference type="SUPFAM" id="SSF56601">
    <property type="entry name" value="beta-lactamase/transpeptidase-like"/>
    <property type="match status" value="1"/>
</dbReference>
<gene>
    <name evidence="3" type="primary">estB</name>
    <name evidence="3" type="ORF">CLLI_07480</name>
</gene>
<organism evidence="3 4">
    <name type="scientific">Clostridium liquoris</name>
    <dbReference type="NCBI Taxonomy" id="1289519"/>
    <lineage>
        <taxon>Bacteria</taxon>
        <taxon>Bacillati</taxon>
        <taxon>Bacillota</taxon>
        <taxon>Clostridia</taxon>
        <taxon>Eubacteriales</taxon>
        <taxon>Clostridiaceae</taxon>
        <taxon>Clostridium</taxon>
    </lineage>
</organism>
<dbReference type="GO" id="GO:0016787">
    <property type="term" value="F:hydrolase activity"/>
    <property type="evidence" value="ECO:0007669"/>
    <property type="project" value="UniProtKB-KW"/>
</dbReference>
<proteinExistence type="predicted"/>
<evidence type="ECO:0000313" key="3">
    <source>
        <dbReference type="EMBL" id="PRR79542.1"/>
    </source>
</evidence>
<dbReference type="InterPro" id="IPR001466">
    <property type="entry name" value="Beta-lactam-related"/>
</dbReference>
<dbReference type="AlphaFoldDB" id="A0A2T0B6P9"/>
<dbReference type="PANTHER" id="PTHR43283">
    <property type="entry name" value="BETA-LACTAMASE-RELATED"/>
    <property type="match status" value="1"/>
</dbReference>
<dbReference type="OrthoDB" id="9797709at2"/>
<accession>A0A2T0B6P9</accession>
<dbReference type="EMBL" id="PVXO01000023">
    <property type="protein sequence ID" value="PRR79542.1"/>
    <property type="molecule type" value="Genomic_DNA"/>
</dbReference>
<evidence type="ECO:0000259" key="2">
    <source>
        <dbReference type="Pfam" id="PF00144"/>
    </source>
</evidence>
<keyword evidence="4" id="KW-1185">Reference proteome</keyword>